<dbReference type="Proteomes" id="UP000499080">
    <property type="component" value="Unassembled WGS sequence"/>
</dbReference>
<evidence type="ECO:0000313" key="4">
    <source>
        <dbReference type="Proteomes" id="UP000499080"/>
    </source>
</evidence>
<organism evidence="3 4">
    <name type="scientific">Araneus ventricosus</name>
    <name type="common">Orbweaver spider</name>
    <name type="synonym">Epeira ventricosa</name>
    <dbReference type="NCBI Taxonomy" id="182803"/>
    <lineage>
        <taxon>Eukaryota</taxon>
        <taxon>Metazoa</taxon>
        <taxon>Ecdysozoa</taxon>
        <taxon>Arthropoda</taxon>
        <taxon>Chelicerata</taxon>
        <taxon>Arachnida</taxon>
        <taxon>Araneae</taxon>
        <taxon>Araneomorphae</taxon>
        <taxon>Entelegynae</taxon>
        <taxon>Araneoidea</taxon>
        <taxon>Araneidae</taxon>
        <taxon>Araneus</taxon>
    </lineage>
</organism>
<accession>A0A4Y2JAF6</accession>
<dbReference type="GO" id="GO:0015074">
    <property type="term" value="P:DNA integration"/>
    <property type="evidence" value="ECO:0007669"/>
    <property type="project" value="InterPro"/>
</dbReference>
<reference evidence="3 4" key="1">
    <citation type="journal article" date="2019" name="Sci. Rep.">
        <title>Orb-weaving spider Araneus ventricosus genome elucidates the spidroin gene catalogue.</title>
        <authorList>
            <person name="Kono N."/>
            <person name="Nakamura H."/>
            <person name="Ohtoshi R."/>
            <person name="Moran D.A.P."/>
            <person name="Shinohara A."/>
            <person name="Yoshida Y."/>
            <person name="Fujiwara M."/>
            <person name="Mori M."/>
            <person name="Tomita M."/>
            <person name="Arakawa K."/>
        </authorList>
    </citation>
    <scope>NUCLEOTIDE SEQUENCE [LARGE SCALE GENOMIC DNA]</scope>
</reference>
<sequence length="275" mass="31896">MSKTQLTPIIARWALFLEDFNYEIVHRPGKQMKHVDCLSRYPIMLITHDEITSRIVNCQQSDEYIGSIKQLLENKQINDFVLKNNVLYKIVKDSDLLVVPEALQNEIIRKVHTNGHFALAKTEQVLEQEFYVPNGRNKIENVIANCVECILYNKKHGYQHIFPVVDAFTKFTWFYPVKSPFAQEAIGKLKLQQTVFGNPSRIITDRGSVFIAKEFETYCSEEGIQHLKITTGIPRGNGQIERMHRILILVLSKLSRDDPTKWFKHVPTIQRVINS</sequence>
<dbReference type="Gene3D" id="1.10.340.70">
    <property type="match status" value="1"/>
</dbReference>
<dbReference type="AlphaFoldDB" id="A0A4Y2JAF6"/>
<dbReference type="PANTHER" id="PTHR37984">
    <property type="entry name" value="PROTEIN CBG26694"/>
    <property type="match status" value="1"/>
</dbReference>
<evidence type="ECO:0000259" key="2">
    <source>
        <dbReference type="PROSITE" id="PS50994"/>
    </source>
</evidence>
<gene>
    <name evidence="3" type="ORF">AVEN_151823_1</name>
</gene>
<dbReference type="InterPro" id="IPR036397">
    <property type="entry name" value="RNaseH_sf"/>
</dbReference>
<dbReference type="SUPFAM" id="SSF53098">
    <property type="entry name" value="Ribonuclease H-like"/>
    <property type="match status" value="1"/>
</dbReference>
<dbReference type="InterPro" id="IPR050951">
    <property type="entry name" value="Retrovirus_Pol_polyprotein"/>
</dbReference>
<dbReference type="Pfam" id="PF17921">
    <property type="entry name" value="Integrase_H2C2"/>
    <property type="match status" value="1"/>
</dbReference>
<evidence type="ECO:0000256" key="1">
    <source>
        <dbReference type="ARBA" id="ARBA00012493"/>
    </source>
</evidence>
<protein>
    <recommendedName>
        <fullName evidence="1">RNA-directed DNA polymerase</fullName>
        <ecNumber evidence="1">2.7.7.49</ecNumber>
    </recommendedName>
</protein>
<dbReference type="PROSITE" id="PS50994">
    <property type="entry name" value="INTEGRASE"/>
    <property type="match status" value="1"/>
</dbReference>
<dbReference type="EMBL" id="BGPR01003347">
    <property type="protein sequence ID" value="GBM86924.1"/>
    <property type="molecule type" value="Genomic_DNA"/>
</dbReference>
<dbReference type="InterPro" id="IPR041588">
    <property type="entry name" value="Integrase_H2C2"/>
</dbReference>
<proteinExistence type="predicted"/>
<dbReference type="PANTHER" id="PTHR37984:SF5">
    <property type="entry name" value="PROTEIN NYNRIN-LIKE"/>
    <property type="match status" value="1"/>
</dbReference>
<dbReference type="InterPro" id="IPR001584">
    <property type="entry name" value="Integrase_cat-core"/>
</dbReference>
<dbReference type="EC" id="2.7.7.49" evidence="1"/>
<dbReference type="InterPro" id="IPR012337">
    <property type="entry name" value="RNaseH-like_sf"/>
</dbReference>
<name>A0A4Y2JAF6_ARAVE</name>
<dbReference type="GO" id="GO:0003676">
    <property type="term" value="F:nucleic acid binding"/>
    <property type="evidence" value="ECO:0007669"/>
    <property type="project" value="InterPro"/>
</dbReference>
<comment type="caution">
    <text evidence="3">The sequence shown here is derived from an EMBL/GenBank/DDBJ whole genome shotgun (WGS) entry which is preliminary data.</text>
</comment>
<dbReference type="OrthoDB" id="6435681at2759"/>
<keyword evidence="4" id="KW-1185">Reference proteome</keyword>
<feature type="domain" description="Integrase catalytic" evidence="2">
    <location>
        <begin position="129"/>
        <end position="275"/>
    </location>
</feature>
<dbReference type="GO" id="GO:0003964">
    <property type="term" value="F:RNA-directed DNA polymerase activity"/>
    <property type="evidence" value="ECO:0007669"/>
    <property type="project" value="UniProtKB-EC"/>
</dbReference>
<evidence type="ECO:0000313" key="3">
    <source>
        <dbReference type="EMBL" id="GBM86924.1"/>
    </source>
</evidence>
<dbReference type="Gene3D" id="3.30.420.10">
    <property type="entry name" value="Ribonuclease H-like superfamily/Ribonuclease H"/>
    <property type="match status" value="1"/>
</dbReference>